<sequence>MDVIPKGPSWCCMKIHIKGYPTRDPIELYWRDALEVVQELFGNPIFAQYMEYDPYIILDGPEREYGEWMSGEEEAHRIQDQLLEGATIVPIILASDKAPVTRMTGDLEMHPLFLTIANIHSSVRMKATLHAWACVGYIPTPEFLTHSDFYSVLEGRLWHCCLDIICSGLKVTASIGTFMTDPNNCTRYTFTPLTAYTADLPEQQMIACITKSASLVTMAELNQFGDGIHYPPREGKITLQKLYDLCASGLDPWQLREFLATAKAAHLNGVQLPFFRNWQFSDPSIFLVGEILHAVLKLFFDHPFKWCKELLGANEIDTRYHTQHKRIGVHHFKKVSHVKQMTGRDHRDLAHTIVVTIAGIVDPSFICAIRSLVDFIYQSQSPTFTELSICDMERSLSEFHRHKHAILEAGAQRGKSKEMDHFRIPKLELLQSFSRTIRSVHFLIQYTADVNKNFSFTNILSEGDVPQHSDPTLDWVLRPSPADMSRFQGPQVVCNLFLKGLVSDDATVAFHLTIKSDFADKSSNYLATTYILPNFTALLEAYIITACDNSSRFQACSLKGWLKFHIQLQSRLQPHNLMLSQQVQALPPSDEHPFGKCDVVVVRSTLNSESVDVVQVCAVFALSPRGSPLPVGLSTPLLYVQHFAFTGTPADQPNVGMFSLHRKFVNNPDGSVSHVSSIISMLDVVHEWS</sequence>
<dbReference type="OrthoDB" id="2576233at2759"/>
<dbReference type="HOGENOM" id="CLU_006344_10_1_1"/>
<dbReference type="AlphaFoldDB" id="A0A0C3DGQ7"/>
<gene>
    <name evidence="2" type="ORF">SCLCIDRAFT_30507</name>
</gene>
<accession>A0A0C3DGQ7</accession>
<feature type="domain" description="DUF6830" evidence="1">
    <location>
        <begin position="506"/>
        <end position="605"/>
    </location>
</feature>
<protein>
    <recommendedName>
        <fullName evidence="1">DUF6830 domain-containing protein</fullName>
    </recommendedName>
</protein>
<organism evidence="2 3">
    <name type="scientific">Scleroderma citrinum Foug A</name>
    <dbReference type="NCBI Taxonomy" id="1036808"/>
    <lineage>
        <taxon>Eukaryota</taxon>
        <taxon>Fungi</taxon>
        <taxon>Dikarya</taxon>
        <taxon>Basidiomycota</taxon>
        <taxon>Agaricomycotina</taxon>
        <taxon>Agaricomycetes</taxon>
        <taxon>Agaricomycetidae</taxon>
        <taxon>Boletales</taxon>
        <taxon>Sclerodermatineae</taxon>
        <taxon>Sclerodermataceae</taxon>
        <taxon>Scleroderma</taxon>
    </lineage>
</organism>
<reference evidence="2 3" key="1">
    <citation type="submission" date="2014-04" db="EMBL/GenBank/DDBJ databases">
        <authorList>
            <consortium name="DOE Joint Genome Institute"/>
            <person name="Kuo A."/>
            <person name="Kohler A."/>
            <person name="Nagy L.G."/>
            <person name="Floudas D."/>
            <person name="Copeland A."/>
            <person name="Barry K.W."/>
            <person name="Cichocki N."/>
            <person name="Veneault-Fourrey C."/>
            <person name="LaButti K."/>
            <person name="Lindquist E.A."/>
            <person name="Lipzen A."/>
            <person name="Lundell T."/>
            <person name="Morin E."/>
            <person name="Murat C."/>
            <person name="Sun H."/>
            <person name="Tunlid A."/>
            <person name="Henrissat B."/>
            <person name="Grigoriev I.V."/>
            <person name="Hibbett D.S."/>
            <person name="Martin F."/>
            <person name="Nordberg H.P."/>
            <person name="Cantor M.N."/>
            <person name="Hua S.X."/>
        </authorList>
    </citation>
    <scope>NUCLEOTIDE SEQUENCE [LARGE SCALE GENOMIC DNA]</scope>
    <source>
        <strain evidence="2 3">Foug A</strain>
    </source>
</reference>
<evidence type="ECO:0000313" key="3">
    <source>
        <dbReference type="Proteomes" id="UP000053989"/>
    </source>
</evidence>
<dbReference type="InterPro" id="IPR049233">
    <property type="entry name" value="DUF6830"/>
</dbReference>
<dbReference type="Pfam" id="PF20722">
    <property type="entry name" value="DUF6830"/>
    <property type="match status" value="1"/>
</dbReference>
<name>A0A0C3DGQ7_9AGAM</name>
<keyword evidence="3" id="KW-1185">Reference proteome</keyword>
<evidence type="ECO:0000313" key="2">
    <source>
        <dbReference type="EMBL" id="KIM55271.1"/>
    </source>
</evidence>
<dbReference type="Pfam" id="PF18759">
    <property type="entry name" value="Plavaka"/>
    <property type="match status" value="1"/>
</dbReference>
<dbReference type="Proteomes" id="UP000053989">
    <property type="component" value="Unassembled WGS sequence"/>
</dbReference>
<dbReference type="EMBL" id="KN822138">
    <property type="protein sequence ID" value="KIM55271.1"/>
    <property type="molecule type" value="Genomic_DNA"/>
</dbReference>
<reference evidence="3" key="2">
    <citation type="submission" date="2015-01" db="EMBL/GenBank/DDBJ databases">
        <title>Evolutionary Origins and Diversification of the Mycorrhizal Mutualists.</title>
        <authorList>
            <consortium name="DOE Joint Genome Institute"/>
            <consortium name="Mycorrhizal Genomics Consortium"/>
            <person name="Kohler A."/>
            <person name="Kuo A."/>
            <person name="Nagy L.G."/>
            <person name="Floudas D."/>
            <person name="Copeland A."/>
            <person name="Barry K.W."/>
            <person name="Cichocki N."/>
            <person name="Veneault-Fourrey C."/>
            <person name="LaButti K."/>
            <person name="Lindquist E.A."/>
            <person name="Lipzen A."/>
            <person name="Lundell T."/>
            <person name="Morin E."/>
            <person name="Murat C."/>
            <person name="Riley R."/>
            <person name="Ohm R."/>
            <person name="Sun H."/>
            <person name="Tunlid A."/>
            <person name="Henrissat B."/>
            <person name="Grigoriev I.V."/>
            <person name="Hibbett D.S."/>
            <person name="Martin F."/>
        </authorList>
    </citation>
    <scope>NUCLEOTIDE SEQUENCE [LARGE SCALE GENOMIC DNA]</scope>
    <source>
        <strain evidence="3">Foug A</strain>
    </source>
</reference>
<proteinExistence type="predicted"/>
<dbReference type="InParanoid" id="A0A0C3DGQ7"/>
<evidence type="ECO:0000259" key="1">
    <source>
        <dbReference type="Pfam" id="PF20722"/>
    </source>
</evidence>
<dbReference type="InterPro" id="IPR041078">
    <property type="entry name" value="Plavaka"/>
</dbReference>